<evidence type="ECO:0000259" key="2">
    <source>
        <dbReference type="Pfam" id="PF22776"/>
    </source>
</evidence>
<accession>A0A067JHC9</accession>
<protein>
    <recommendedName>
        <fullName evidence="2">K+ potassium transporter C-terminal domain-containing protein</fullName>
    </recommendedName>
</protein>
<dbReference type="EMBL" id="KK915213">
    <property type="protein sequence ID" value="KDP23242.1"/>
    <property type="molecule type" value="Genomic_DNA"/>
</dbReference>
<organism evidence="3 4">
    <name type="scientific">Jatropha curcas</name>
    <name type="common">Barbados nut</name>
    <dbReference type="NCBI Taxonomy" id="180498"/>
    <lineage>
        <taxon>Eukaryota</taxon>
        <taxon>Viridiplantae</taxon>
        <taxon>Streptophyta</taxon>
        <taxon>Embryophyta</taxon>
        <taxon>Tracheophyta</taxon>
        <taxon>Spermatophyta</taxon>
        <taxon>Magnoliopsida</taxon>
        <taxon>eudicotyledons</taxon>
        <taxon>Gunneridae</taxon>
        <taxon>Pentapetalae</taxon>
        <taxon>rosids</taxon>
        <taxon>fabids</taxon>
        <taxon>Malpighiales</taxon>
        <taxon>Euphorbiaceae</taxon>
        <taxon>Crotonoideae</taxon>
        <taxon>Jatropheae</taxon>
        <taxon>Jatropha</taxon>
    </lineage>
</organism>
<feature type="region of interest" description="Disordered" evidence="1">
    <location>
        <begin position="164"/>
        <end position="193"/>
    </location>
</feature>
<gene>
    <name evidence="3" type="ORF">JCGZ_23075</name>
</gene>
<evidence type="ECO:0000313" key="4">
    <source>
        <dbReference type="Proteomes" id="UP000027138"/>
    </source>
</evidence>
<dbReference type="Proteomes" id="UP000027138">
    <property type="component" value="Unassembled WGS sequence"/>
</dbReference>
<evidence type="ECO:0000313" key="3">
    <source>
        <dbReference type="EMBL" id="KDP23242.1"/>
    </source>
</evidence>
<evidence type="ECO:0000256" key="1">
    <source>
        <dbReference type="SAM" id="MobiDB-lite"/>
    </source>
</evidence>
<feature type="domain" description="K+ potassium transporter C-terminal" evidence="2">
    <location>
        <begin position="38"/>
        <end position="277"/>
    </location>
</feature>
<dbReference type="InterPro" id="IPR053952">
    <property type="entry name" value="K_trans_C"/>
</dbReference>
<dbReference type="PANTHER" id="PTHR30540">
    <property type="entry name" value="OSMOTIC STRESS POTASSIUM TRANSPORTER"/>
    <property type="match status" value="1"/>
</dbReference>
<keyword evidence="4" id="KW-1185">Reference proteome</keyword>
<dbReference type="GO" id="GO:0016020">
    <property type="term" value="C:membrane"/>
    <property type="evidence" value="ECO:0007669"/>
    <property type="project" value="InterPro"/>
</dbReference>
<name>A0A067JHC9_JATCU</name>
<dbReference type="PANTHER" id="PTHR30540:SF94">
    <property type="entry name" value="POTASSIUM TRANSPORTER 5"/>
    <property type="match status" value="1"/>
</dbReference>
<dbReference type="GO" id="GO:0015079">
    <property type="term" value="F:potassium ion transmembrane transporter activity"/>
    <property type="evidence" value="ECO:0007669"/>
    <property type="project" value="InterPro"/>
</dbReference>
<dbReference type="AlphaFoldDB" id="A0A067JHC9"/>
<dbReference type="InterPro" id="IPR003855">
    <property type="entry name" value="K+_transporter"/>
</dbReference>
<dbReference type="OrthoDB" id="504708at2759"/>
<feature type="compositionally biased region" description="Low complexity" evidence="1">
    <location>
        <begin position="176"/>
        <end position="193"/>
    </location>
</feature>
<dbReference type="Pfam" id="PF22776">
    <property type="entry name" value="K_trans_C"/>
    <property type="match status" value="1"/>
</dbReference>
<reference evidence="3 4" key="1">
    <citation type="journal article" date="2014" name="PLoS ONE">
        <title>Global Analysis of Gene Expression Profiles in Physic Nut (Jatropha curcas L.) Seedlings Exposed to Salt Stress.</title>
        <authorList>
            <person name="Zhang L."/>
            <person name="Zhang C."/>
            <person name="Wu P."/>
            <person name="Chen Y."/>
            <person name="Li M."/>
            <person name="Jiang H."/>
            <person name="Wu G."/>
        </authorList>
    </citation>
    <scope>NUCLEOTIDE SEQUENCE [LARGE SCALE GENOMIC DNA]</scope>
    <source>
        <strain evidence="4">cv. GZQX0401</strain>
        <tissue evidence="3">Young leaves</tissue>
    </source>
</reference>
<sequence>MGVWHYIHKERYMYELENKISSEYIRELAANPNIKRVPGIGLLYSELVQGIPPIFPHFIANIPSTHSVLVFVSIKRIPISKVEAEERFLFRYVEPRDYRMFRCVVRYGYKDAIEETRVFERQLVEGLKEFIRHEHFIHEAGTEPENPQHSTILVKEGKARGSAVHVEESLQQANPSRVSSGSNSGIRSRGSSNGIISAPIQGRGAEEEMQFVQKAMEEGVVYLLGEAEVVAEPKSSLLKKFVVNYVYNFLRRNTREVERAFSIPKTKLLRVGMTYEI</sequence>
<dbReference type="STRING" id="180498.A0A067JHC9"/>
<proteinExistence type="predicted"/>